<dbReference type="PANTHER" id="PTHR11544">
    <property type="entry name" value="COLD SHOCK DOMAIN CONTAINING PROTEINS"/>
    <property type="match status" value="1"/>
</dbReference>
<dbReference type="AlphaFoldDB" id="A0A6C0AT76"/>
<dbReference type="InterPro" id="IPR012340">
    <property type="entry name" value="NA-bd_OB-fold"/>
</dbReference>
<sequence>MSAASEATTELCATELLGRVKWFNNKAGYGFVTVCEGEYQEKDIFSHFSSIMVTKSQYKYLVQGEYVQFDLAKSSEQGHEFKALNITGVRRGELMCETRATQMREKSASRRPHSPPMPDNL</sequence>
<name>A0A6C0AT76_9ZZZZ</name>
<feature type="domain" description="CSD" evidence="2">
    <location>
        <begin position="15"/>
        <end position="88"/>
    </location>
</feature>
<organism evidence="3">
    <name type="scientific">viral metagenome</name>
    <dbReference type="NCBI Taxonomy" id="1070528"/>
    <lineage>
        <taxon>unclassified sequences</taxon>
        <taxon>metagenomes</taxon>
        <taxon>organismal metagenomes</taxon>
    </lineage>
</organism>
<proteinExistence type="predicted"/>
<dbReference type="CDD" id="cd04458">
    <property type="entry name" value="CSP_CDS"/>
    <property type="match status" value="1"/>
</dbReference>
<protein>
    <recommendedName>
        <fullName evidence="2">CSD domain-containing protein</fullName>
    </recommendedName>
</protein>
<dbReference type="SMART" id="SM00357">
    <property type="entry name" value="CSP"/>
    <property type="match status" value="1"/>
</dbReference>
<dbReference type="PROSITE" id="PS51857">
    <property type="entry name" value="CSD_2"/>
    <property type="match status" value="1"/>
</dbReference>
<evidence type="ECO:0000259" key="2">
    <source>
        <dbReference type="PROSITE" id="PS51857"/>
    </source>
</evidence>
<dbReference type="PRINTS" id="PR00050">
    <property type="entry name" value="COLDSHOCK"/>
</dbReference>
<evidence type="ECO:0000256" key="1">
    <source>
        <dbReference type="SAM" id="MobiDB-lite"/>
    </source>
</evidence>
<reference evidence="3" key="1">
    <citation type="journal article" date="2020" name="Nature">
        <title>Giant virus diversity and host interactions through global metagenomics.</title>
        <authorList>
            <person name="Schulz F."/>
            <person name="Roux S."/>
            <person name="Paez-Espino D."/>
            <person name="Jungbluth S."/>
            <person name="Walsh D.A."/>
            <person name="Denef V.J."/>
            <person name="McMahon K.D."/>
            <person name="Konstantinidis K.T."/>
            <person name="Eloe-Fadrosh E.A."/>
            <person name="Kyrpides N.C."/>
            <person name="Woyke T."/>
        </authorList>
    </citation>
    <scope>NUCLEOTIDE SEQUENCE</scope>
    <source>
        <strain evidence="3">GVMAG-S-ERX555943-30</strain>
    </source>
</reference>
<dbReference type="GO" id="GO:0003676">
    <property type="term" value="F:nucleic acid binding"/>
    <property type="evidence" value="ECO:0007669"/>
    <property type="project" value="InterPro"/>
</dbReference>
<dbReference type="InterPro" id="IPR011129">
    <property type="entry name" value="CSD"/>
</dbReference>
<dbReference type="EMBL" id="MN738749">
    <property type="protein sequence ID" value="QHS83109.1"/>
    <property type="molecule type" value="Genomic_DNA"/>
</dbReference>
<dbReference type="InterPro" id="IPR002059">
    <property type="entry name" value="CSP_DNA-bd"/>
</dbReference>
<dbReference type="SUPFAM" id="SSF50249">
    <property type="entry name" value="Nucleic acid-binding proteins"/>
    <property type="match status" value="1"/>
</dbReference>
<dbReference type="Gene3D" id="2.40.50.140">
    <property type="entry name" value="Nucleic acid-binding proteins"/>
    <property type="match status" value="1"/>
</dbReference>
<dbReference type="InterPro" id="IPR050181">
    <property type="entry name" value="Cold_shock_domain"/>
</dbReference>
<feature type="region of interest" description="Disordered" evidence="1">
    <location>
        <begin position="101"/>
        <end position="121"/>
    </location>
</feature>
<dbReference type="Pfam" id="PF00313">
    <property type="entry name" value="CSD"/>
    <property type="match status" value="1"/>
</dbReference>
<accession>A0A6C0AT76</accession>
<evidence type="ECO:0000313" key="3">
    <source>
        <dbReference type="EMBL" id="QHS83109.1"/>
    </source>
</evidence>